<keyword evidence="3" id="KW-1185">Reference proteome</keyword>
<proteinExistence type="predicted"/>
<evidence type="ECO:0000313" key="2">
    <source>
        <dbReference type="EMBL" id="MBL7627640.1"/>
    </source>
</evidence>
<evidence type="ECO:0000259" key="1">
    <source>
        <dbReference type="Pfam" id="PF20530"/>
    </source>
</evidence>
<accession>A0A937RER8</accession>
<reference evidence="2" key="1">
    <citation type="submission" date="2020-12" db="EMBL/GenBank/DDBJ databases">
        <title>Genomic characterization of non-nitrogen-fixing Frankia strains.</title>
        <authorList>
            <person name="Carlos-Shanley C."/>
            <person name="Guerra T."/>
            <person name="Hahn D."/>
        </authorList>
    </citation>
    <scope>NUCLEOTIDE SEQUENCE</scope>
    <source>
        <strain evidence="2">CN6</strain>
    </source>
</reference>
<dbReference type="Pfam" id="PF20530">
    <property type="entry name" value="DUF6745"/>
    <property type="match status" value="1"/>
</dbReference>
<gene>
    <name evidence="2" type="ORF">I7412_10765</name>
</gene>
<dbReference type="EMBL" id="JAEACQ010000162">
    <property type="protein sequence ID" value="MBL7627640.1"/>
    <property type="molecule type" value="Genomic_DNA"/>
</dbReference>
<feature type="domain" description="DUF6745" evidence="1">
    <location>
        <begin position="191"/>
        <end position="404"/>
    </location>
</feature>
<dbReference type="InterPro" id="IPR046633">
    <property type="entry name" value="DUF6745"/>
</dbReference>
<sequence length="404" mass="43687">MPTMPAPAAAYPGPDQAVASGPVRARSRADVALEWQSVAFSSGPTGPTERDRAESGIHAAYTAAGLAPPEHFIWVPSPVRGAIAAALLAGHGDVLRQSRPKLTERLGADVEAVTPLIEGAAAGASVREVVRTRPWESARASACSGLGPRGWARAWGETGGRLWAQVDNLVSRVRGAIGDLAGDERGTATLLRGATLDAILGQHDAPWLSLFDSLGHLDTASHPGGSLSSMARVARVAGWWWPYERIVIVSERPVDLDRDESGRLHRGDGPALAYADGFALHAWRGMPIPAGFVESLTDLSPSRIEAETNAEQRRIMLEIYGYDRYLAECGAEPVHRDETGTLWRIVLRRDEPITLVEVVNSTPEPDGSRRTYFLRVPPRTRTAREGVAWTFGLAEDDYYPENET</sequence>
<protein>
    <recommendedName>
        <fullName evidence="1">DUF6745 domain-containing protein</fullName>
    </recommendedName>
</protein>
<comment type="caution">
    <text evidence="2">The sequence shown here is derived from an EMBL/GenBank/DDBJ whole genome shotgun (WGS) entry which is preliminary data.</text>
</comment>
<dbReference type="AlphaFoldDB" id="A0A937RER8"/>
<name>A0A937RER8_9ACTN</name>
<evidence type="ECO:0000313" key="3">
    <source>
        <dbReference type="Proteomes" id="UP000604475"/>
    </source>
</evidence>
<dbReference type="Proteomes" id="UP000604475">
    <property type="component" value="Unassembled WGS sequence"/>
</dbReference>
<organism evidence="2 3">
    <name type="scientific">Frankia nepalensis</name>
    <dbReference type="NCBI Taxonomy" id="1836974"/>
    <lineage>
        <taxon>Bacteria</taxon>
        <taxon>Bacillati</taxon>
        <taxon>Actinomycetota</taxon>
        <taxon>Actinomycetes</taxon>
        <taxon>Frankiales</taxon>
        <taxon>Frankiaceae</taxon>
        <taxon>Frankia</taxon>
    </lineage>
</organism>